<sequence length="213" mass="23067">MHSCASLPLPPSPSHFHGPTFAYQSSTITLSSKNHPPPALLSTSPPEANPAAPVNPAQPSQTHARTHARPPAEMAARYHSAPPAPPRCLNPLHTRDRRPMPRLLPLWTFSLTRDPDATSTQTRPEKKEKTACLDAGAAGWGRTPLCVLWCCLVLSWRVFFSGLRAARNASVAGAVRRWNRLARRIGGSEVLGRHGALFSGEVDGDEVLMRGLG</sequence>
<dbReference type="Proteomes" id="UP000756921">
    <property type="component" value="Unassembled WGS sequence"/>
</dbReference>
<dbReference type="AlphaFoldDB" id="A0A9P6GBS7"/>
<comment type="caution">
    <text evidence="2">The sequence shown here is derived from an EMBL/GenBank/DDBJ whole genome shotgun (WGS) entry which is preliminary data.</text>
</comment>
<reference evidence="2" key="1">
    <citation type="journal article" date="2020" name="Mol. Plant Microbe Interact.">
        <title>Genome Sequence of the Biocontrol Agent Coniothyrium minitans strain Conio (IMI 134523).</title>
        <authorList>
            <person name="Patel D."/>
            <person name="Shittu T.A."/>
            <person name="Baroncelli R."/>
            <person name="Muthumeenakshi S."/>
            <person name="Osborne T.H."/>
            <person name="Janganan T.K."/>
            <person name="Sreenivasaprasad S."/>
        </authorList>
    </citation>
    <scope>NUCLEOTIDE SEQUENCE</scope>
    <source>
        <strain evidence="2">Conio</strain>
    </source>
</reference>
<evidence type="ECO:0000256" key="1">
    <source>
        <dbReference type="SAM" id="MobiDB-lite"/>
    </source>
</evidence>
<organism evidence="2 3">
    <name type="scientific">Paraphaeosphaeria minitans</name>
    <dbReference type="NCBI Taxonomy" id="565426"/>
    <lineage>
        <taxon>Eukaryota</taxon>
        <taxon>Fungi</taxon>
        <taxon>Dikarya</taxon>
        <taxon>Ascomycota</taxon>
        <taxon>Pezizomycotina</taxon>
        <taxon>Dothideomycetes</taxon>
        <taxon>Pleosporomycetidae</taxon>
        <taxon>Pleosporales</taxon>
        <taxon>Massarineae</taxon>
        <taxon>Didymosphaeriaceae</taxon>
        <taxon>Paraphaeosphaeria</taxon>
    </lineage>
</organism>
<name>A0A9P6GBS7_9PLEO</name>
<evidence type="ECO:0000313" key="3">
    <source>
        <dbReference type="Proteomes" id="UP000756921"/>
    </source>
</evidence>
<proteinExistence type="predicted"/>
<keyword evidence="3" id="KW-1185">Reference proteome</keyword>
<feature type="region of interest" description="Disordered" evidence="1">
    <location>
        <begin position="1"/>
        <end position="20"/>
    </location>
</feature>
<dbReference type="EMBL" id="WJXW01000012">
    <property type="protein sequence ID" value="KAF9731329.1"/>
    <property type="molecule type" value="Genomic_DNA"/>
</dbReference>
<gene>
    <name evidence="2" type="ORF">PMIN01_10346</name>
</gene>
<feature type="compositionally biased region" description="Low complexity" evidence="1">
    <location>
        <begin position="45"/>
        <end position="59"/>
    </location>
</feature>
<evidence type="ECO:0000313" key="2">
    <source>
        <dbReference type="EMBL" id="KAF9731329.1"/>
    </source>
</evidence>
<protein>
    <submittedName>
        <fullName evidence="2">Uncharacterized protein</fullName>
    </submittedName>
</protein>
<accession>A0A9P6GBS7</accession>
<feature type="region of interest" description="Disordered" evidence="1">
    <location>
        <begin position="29"/>
        <end position="97"/>
    </location>
</feature>